<evidence type="ECO:0000313" key="8">
    <source>
        <dbReference type="Proteomes" id="UP001172673"/>
    </source>
</evidence>
<reference evidence="7" key="1">
    <citation type="submission" date="2022-10" db="EMBL/GenBank/DDBJ databases">
        <title>Culturing micro-colonial fungi from biological soil crusts in the Mojave desert and describing Neophaeococcomyces mojavensis, and introducing the new genera and species Taxawa tesnikishii.</title>
        <authorList>
            <person name="Kurbessoian T."/>
            <person name="Stajich J.E."/>
        </authorList>
    </citation>
    <scope>NUCLEOTIDE SEQUENCE</scope>
    <source>
        <strain evidence="7">TK_41</strain>
    </source>
</reference>
<dbReference type="SUPFAM" id="SSF52129">
    <property type="entry name" value="Caspase-like"/>
    <property type="match status" value="1"/>
</dbReference>
<dbReference type="PANTHER" id="PTHR48104:SF30">
    <property type="entry name" value="METACASPASE-1"/>
    <property type="match status" value="1"/>
</dbReference>
<dbReference type="InterPro" id="IPR029030">
    <property type="entry name" value="Caspase-like_dom_sf"/>
</dbReference>
<evidence type="ECO:0000256" key="5">
    <source>
        <dbReference type="SAM" id="MobiDB-lite"/>
    </source>
</evidence>
<proteinExistence type="inferred from homology"/>
<evidence type="ECO:0000259" key="6">
    <source>
        <dbReference type="Pfam" id="PF00656"/>
    </source>
</evidence>
<dbReference type="GO" id="GO:0005737">
    <property type="term" value="C:cytoplasm"/>
    <property type="evidence" value="ECO:0007669"/>
    <property type="project" value="TreeGrafter"/>
</dbReference>
<dbReference type="Pfam" id="PF00656">
    <property type="entry name" value="Peptidase_C14"/>
    <property type="match status" value="1"/>
</dbReference>
<dbReference type="PANTHER" id="PTHR48104">
    <property type="entry name" value="METACASPASE-4"/>
    <property type="match status" value="1"/>
</dbReference>
<dbReference type="Proteomes" id="UP001172673">
    <property type="component" value="Unassembled WGS sequence"/>
</dbReference>
<dbReference type="AlphaFoldDB" id="A0AA39CHU1"/>
<comment type="similarity">
    <text evidence="1">Belongs to the peptidase C14B family.</text>
</comment>
<keyword evidence="2" id="KW-0053">Apoptosis</keyword>
<evidence type="ECO:0000256" key="2">
    <source>
        <dbReference type="ARBA" id="ARBA00022703"/>
    </source>
</evidence>
<keyword evidence="4" id="KW-0865">Zymogen</keyword>
<name>A0AA39CHU1_9EURO</name>
<dbReference type="GO" id="GO:0004197">
    <property type="term" value="F:cysteine-type endopeptidase activity"/>
    <property type="evidence" value="ECO:0007669"/>
    <property type="project" value="InterPro"/>
</dbReference>
<organism evidence="7 8">
    <name type="scientific">Cladophialophora chaetospira</name>
    <dbReference type="NCBI Taxonomy" id="386627"/>
    <lineage>
        <taxon>Eukaryota</taxon>
        <taxon>Fungi</taxon>
        <taxon>Dikarya</taxon>
        <taxon>Ascomycota</taxon>
        <taxon>Pezizomycotina</taxon>
        <taxon>Eurotiomycetes</taxon>
        <taxon>Chaetothyriomycetidae</taxon>
        <taxon>Chaetothyriales</taxon>
        <taxon>Herpotrichiellaceae</taxon>
        <taxon>Cladophialophora</taxon>
    </lineage>
</organism>
<accession>A0AA39CHU1</accession>
<evidence type="ECO:0000256" key="3">
    <source>
        <dbReference type="ARBA" id="ARBA00022807"/>
    </source>
</evidence>
<feature type="region of interest" description="Disordered" evidence="5">
    <location>
        <begin position="211"/>
        <end position="234"/>
    </location>
</feature>
<dbReference type="GO" id="GO:0006508">
    <property type="term" value="P:proteolysis"/>
    <property type="evidence" value="ECO:0007669"/>
    <property type="project" value="UniProtKB-KW"/>
</dbReference>
<keyword evidence="3" id="KW-0788">Thiol protease</keyword>
<keyword evidence="8" id="KW-1185">Reference proteome</keyword>
<evidence type="ECO:0000313" key="7">
    <source>
        <dbReference type="EMBL" id="KAJ9608560.1"/>
    </source>
</evidence>
<protein>
    <submittedName>
        <fullName evidence="7">Ca(2+)-dependent cysteine protease</fullName>
    </submittedName>
</protein>
<dbReference type="InterPro" id="IPR050452">
    <property type="entry name" value="Metacaspase"/>
</dbReference>
<keyword evidence="7" id="KW-0645">Protease</keyword>
<evidence type="ECO:0000256" key="4">
    <source>
        <dbReference type="ARBA" id="ARBA00023145"/>
    </source>
</evidence>
<dbReference type="InterPro" id="IPR011600">
    <property type="entry name" value="Pept_C14_caspase"/>
</dbReference>
<evidence type="ECO:0000256" key="1">
    <source>
        <dbReference type="ARBA" id="ARBA00009005"/>
    </source>
</evidence>
<feature type="domain" description="Peptidase C14 caspase" evidence="6">
    <location>
        <begin position="54"/>
        <end position="185"/>
    </location>
</feature>
<sequence>MGNQANYVSSQFYTSQEDGRGTLLFSQNSACATNRDGFAHFDVSRRQVLHQPRMKALLVGINYFGQCGQLKQSIRDAQSMYTCLVRSSGLGREDMVILTDDQHNLYSQPSKENILRALRWLVKDVQPNDKLYFYYCGHGTNLFEQDQRDTSDCIYPADFRLTGIITREDLNRIVVDRLPTGVHLTEIMDTYHPSPMHGMSCPSSFGMSQGTSGLGVGPQWPQEKPNEVEWPSSNTLNRGHIGTIVFQNKGGTKPTSSEMLEAITKRTPMNS</sequence>
<dbReference type="Gene3D" id="3.40.50.12660">
    <property type="match status" value="1"/>
</dbReference>
<dbReference type="EMBL" id="JAPDRK010000010">
    <property type="protein sequence ID" value="KAJ9608560.1"/>
    <property type="molecule type" value="Genomic_DNA"/>
</dbReference>
<gene>
    <name evidence="7" type="primary">MCA1_1</name>
    <name evidence="7" type="ORF">H2200_007548</name>
</gene>
<dbReference type="GO" id="GO:0006915">
    <property type="term" value="P:apoptotic process"/>
    <property type="evidence" value="ECO:0007669"/>
    <property type="project" value="UniProtKB-KW"/>
</dbReference>
<comment type="caution">
    <text evidence="7">The sequence shown here is derived from an EMBL/GenBank/DDBJ whole genome shotgun (WGS) entry which is preliminary data.</text>
</comment>
<keyword evidence="3" id="KW-0378">Hydrolase</keyword>